<comment type="caution">
    <text evidence="2">The sequence shown here is derived from an EMBL/GenBank/DDBJ whole genome shotgun (WGS) entry which is preliminary data.</text>
</comment>
<sequence length="150" mass="16292">MQTFQNALRKKTKARRGATMIDVIAGSMIMSALLIPSAHLINESRSNTHRLNVRQSLLDDAEQVIEATKIGLSEPIAFSKAYSGGIDTVNKHTTAYGPFSVARTRVTPDKSILPAELVTIVVDVWHDDDSDGRLDTGEASATLRTQFAAP</sequence>
<keyword evidence="3" id="KW-1185">Reference proteome</keyword>
<evidence type="ECO:0000313" key="3">
    <source>
        <dbReference type="Proteomes" id="UP000322699"/>
    </source>
</evidence>
<keyword evidence="1" id="KW-1133">Transmembrane helix</keyword>
<organism evidence="2 3">
    <name type="scientific">Rubripirellula obstinata</name>
    <dbReference type="NCBI Taxonomy" id="406547"/>
    <lineage>
        <taxon>Bacteria</taxon>
        <taxon>Pseudomonadati</taxon>
        <taxon>Planctomycetota</taxon>
        <taxon>Planctomycetia</taxon>
        <taxon>Pirellulales</taxon>
        <taxon>Pirellulaceae</taxon>
        <taxon>Rubripirellula</taxon>
    </lineage>
</organism>
<dbReference type="Proteomes" id="UP000322699">
    <property type="component" value="Unassembled WGS sequence"/>
</dbReference>
<dbReference type="RefSeq" id="WP_068265272.1">
    <property type="nucleotide sequence ID" value="NZ_LWSK01000082.1"/>
</dbReference>
<keyword evidence="1" id="KW-0472">Membrane</keyword>
<dbReference type="OrthoDB" id="290315at2"/>
<proteinExistence type="predicted"/>
<dbReference type="AlphaFoldDB" id="A0A5B1CFL7"/>
<accession>A0A5B1CFL7</accession>
<feature type="transmembrane region" description="Helical" evidence="1">
    <location>
        <begin position="21"/>
        <end position="41"/>
    </location>
</feature>
<protein>
    <submittedName>
        <fullName evidence="2">Uncharacterized protein</fullName>
    </submittedName>
</protein>
<evidence type="ECO:0000313" key="2">
    <source>
        <dbReference type="EMBL" id="KAA1259998.1"/>
    </source>
</evidence>
<dbReference type="EMBL" id="VRLW01000001">
    <property type="protein sequence ID" value="KAA1259998.1"/>
    <property type="molecule type" value="Genomic_DNA"/>
</dbReference>
<evidence type="ECO:0000256" key="1">
    <source>
        <dbReference type="SAM" id="Phobius"/>
    </source>
</evidence>
<reference evidence="2 3" key="1">
    <citation type="submission" date="2019-08" db="EMBL/GenBank/DDBJ databases">
        <title>Deep-cultivation of Planctomycetes and their phenomic and genomic characterization uncovers novel biology.</title>
        <authorList>
            <person name="Wiegand S."/>
            <person name="Jogler M."/>
            <person name="Boedeker C."/>
            <person name="Pinto D."/>
            <person name="Vollmers J."/>
            <person name="Rivas-Marin E."/>
            <person name="Kohn T."/>
            <person name="Peeters S.H."/>
            <person name="Heuer A."/>
            <person name="Rast P."/>
            <person name="Oberbeckmann S."/>
            <person name="Bunk B."/>
            <person name="Jeske O."/>
            <person name="Meyerdierks A."/>
            <person name="Storesund J.E."/>
            <person name="Kallscheuer N."/>
            <person name="Luecker S."/>
            <person name="Lage O.M."/>
            <person name="Pohl T."/>
            <person name="Merkel B.J."/>
            <person name="Hornburger P."/>
            <person name="Mueller R.-W."/>
            <person name="Bruemmer F."/>
            <person name="Labrenz M."/>
            <person name="Spormann A.M."/>
            <person name="Op Den Camp H."/>
            <person name="Overmann J."/>
            <person name="Amann R."/>
            <person name="Jetten M.S.M."/>
            <person name="Mascher T."/>
            <person name="Medema M.H."/>
            <person name="Devos D.P."/>
            <person name="Kaster A.-K."/>
            <person name="Ovreas L."/>
            <person name="Rohde M."/>
            <person name="Galperin M.Y."/>
            <person name="Jogler C."/>
        </authorList>
    </citation>
    <scope>NUCLEOTIDE SEQUENCE [LARGE SCALE GENOMIC DNA]</scope>
    <source>
        <strain evidence="2 3">LF1</strain>
    </source>
</reference>
<keyword evidence="1" id="KW-0812">Transmembrane</keyword>
<name>A0A5B1CFL7_9BACT</name>
<gene>
    <name evidence="2" type="ORF">LF1_25360</name>
</gene>